<proteinExistence type="predicted"/>
<dbReference type="PATRIC" id="fig|629262.5.peg.2737"/>
<sequence length="337" mass="37545">MSEQVDKKTAFQSVNIKVRFETPAGKRSSATALVQSLCPAENAPTLHFLDVCAISHIKTHLKKSPDPSAPVRDSIAELIKLDKPGDGISYLAAFLEIISDIDKPRTDEDLVAEVSHDIAAMQQFFTKAVVYEKGLITPAMILELKGEHPEELGPVYHEFLRYVNAMGLHDKPAARKRLKLVADICSKAQSLGILKNHPVVITSIACVYSFDPAFGVMKFKKDPGKFDASNALGDIQLIQRVAKFSSMILNVWSAHKKGYARTRFFTDDINLRLLLDCFTVTNVTREEVESQTTTNYQMTTDFARLLPVLHTEAGDIKGVEEEDERYEIYRLLGIASS</sequence>
<evidence type="ECO:0000313" key="1">
    <source>
        <dbReference type="EMBL" id="EGH30489.1"/>
    </source>
</evidence>
<dbReference type="EMBL" id="AEAH01000773">
    <property type="protein sequence ID" value="EGH30489.1"/>
    <property type="molecule type" value="Genomic_DNA"/>
</dbReference>
<gene>
    <name evidence="1" type="ORF">PSYJA_16522</name>
</gene>
<dbReference type="Proteomes" id="UP000004471">
    <property type="component" value="Unassembled WGS sequence"/>
</dbReference>
<name>F3FJV3_PSESX</name>
<comment type="caution">
    <text evidence="1">The sequence shown here is derived from an EMBL/GenBank/DDBJ whole genome shotgun (WGS) entry which is preliminary data.</text>
</comment>
<dbReference type="AlphaFoldDB" id="F3FJV3"/>
<reference evidence="1 2" key="1">
    <citation type="journal article" date="2011" name="PLoS Pathog.">
        <title>Dynamic evolution of pathogenicity revealed by sequencing and comparative genomics of 19 Pseudomonas syringae isolates.</title>
        <authorList>
            <person name="Baltrus D.A."/>
            <person name="Nishimura M.T."/>
            <person name="Romanchuk A."/>
            <person name="Chang J.H."/>
            <person name="Mukhtar M.S."/>
            <person name="Cherkis K."/>
            <person name="Roach J."/>
            <person name="Grant S.R."/>
            <person name="Jones C.D."/>
            <person name="Dangl J.L."/>
        </authorList>
    </citation>
    <scope>NUCLEOTIDE SEQUENCE [LARGE SCALE GENOMIC DNA]</scope>
    <source>
        <strain evidence="2">M301072PT</strain>
    </source>
</reference>
<organism evidence="1 2">
    <name type="scientific">Pseudomonas syringae pv. japonica str. M301072</name>
    <dbReference type="NCBI Taxonomy" id="629262"/>
    <lineage>
        <taxon>Bacteria</taxon>
        <taxon>Pseudomonadati</taxon>
        <taxon>Pseudomonadota</taxon>
        <taxon>Gammaproteobacteria</taxon>
        <taxon>Pseudomonadales</taxon>
        <taxon>Pseudomonadaceae</taxon>
        <taxon>Pseudomonas</taxon>
        <taxon>Pseudomonas syringae</taxon>
    </lineage>
</organism>
<accession>F3FJV3</accession>
<evidence type="ECO:0000313" key="2">
    <source>
        <dbReference type="Proteomes" id="UP000004471"/>
    </source>
</evidence>
<dbReference type="HOGENOM" id="CLU_873264_0_0_6"/>
<protein>
    <submittedName>
        <fullName evidence="1">Uncharacterized protein</fullName>
    </submittedName>
</protein>